<dbReference type="EC" id="5.5.1.4" evidence="7"/>
<dbReference type="UniPathway" id="UPA00823">
    <property type="reaction ID" value="UER00787"/>
</dbReference>
<evidence type="ECO:0000313" key="19">
    <source>
        <dbReference type="EMBL" id="KDR69856.1"/>
    </source>
</evidence>
<evidence type="ECO:0000256" key="4">
    <source>
        <dbReference type="ARBA" id="ARBA00005117"/>
    </source>
</evidence>
<dbReference type="InterPro" id="IPR002587">
    <property type="entry name" value="Myo-inos-1-P_Synthase"/>
</dbReference>
<feature type="domain" description="Myo-inositol-1-phosphate synthase GAPDH-like" evidence="18">
    <location>
        <begin position="340"/>
        <end position="465"/>
    </location>
</feature>
<dbReference type="Gene3D" id="3.40.50.720">
    <property type="entry name" value="NAD(P)-binding Rossmann-like Domain"/>
    <property type="match status" value="2"/>
</dbReference>
<comment type="subcellular location">
    <subcellularLocation>
        <location evidence="3">Cytoplasm</location>
    </subcellularLocation>
</comment>
<dbReference type="Proteomes" id="UP000027222">
    <property type="component" value="Unassembled WGS sequence"/>
</dbReference>
<name>A0A067SG26_GALM3</name>
<evidence type="ECO:0000256" key="13">
    <source>
        <dbReference type="ARBA" id="ARBA00023209"/>
    </source>
</evidence>
<dbReference type="GO" id="GO:0004512">
    <property type="term" value="F:inositol-3-phosphate synthase activity"/>
    <property type="evidence" value="ECO:0007669"/>
    <property type="project" value="UniProtKB-EC"/>
</dbReference>
<evidence type="ECO:0000256" key="5">
    <source>
        <dbReference type="ARBA" id="ARBA00010813"/>
    </source>
</evidence>
<dbReference type="SUPFAM" id="SSF51735">
    <property type="entry name" value="NAD(P)-binding Rossmann-fold domains"/>
    <property type="match status" value="1"/>
</dbReference>
<evidence type="ECO:0000256" key="1">
    <source>
        <dbReference type="ARBA" id="ARBA00000113"/>
    </source>
</evidence>
<evidence type="ECO:0000256" key="9">
    <source>
        <dbReference type="ARBA" id="ARBA00022516"/>
    </source>
</evidence>
<evidence type="ECO:0000256" key="15">
    <source>
        <dbReference type="ARBA" id="ARBA00023264"/>
    </source>
</evidence>
<comment type="pathway">
    <text evidence="4">Polyol metabolism; myo-inositol biosynthesis; myo-inositol from D-glucose 6-phosphate: step 1/2.</text>
</comment>
<dbReference type="AlphaFoldDB" id="A0A067SG26"/>
<evidence type="ECO:0000256" key="10">
    <source>
        <dbReference type="ARBA" id="ARBA00022550"/>
    </source>
</evidence>
<dbReference type="FunFam" id="3.40.50.720:FF:000334">
    <property type="entry name" value="Inositol-3-phosphate synthase"/>
    <property type="match status" value="1"/>
</dbReference>
<reference evidence="20" key="1">
    <citation type="journal article" date="2014" name="Proc. Natl. Acad. Sci. U.S.A.">
        <title>Extensive sampling of basidiomycete genomes demonstrates inadequacy of the white-rot/brown-rot paradigm for wood decay fungi.</title>
        <authorList>
            <person name="Riley R."/>
            <person name="Salamov A.A."/>
            <person name="Brown D.W."/>
            <person name="Nagy L.G."/>
            <person name="Floudas D."/>
            <person name="Held B.W."/>
            <person name="Levasseur A."/>
            <person name="Lombard V."/>
            <person name="Morin E."/>
            <person name="Otillar R."/>
            <person name="Lindquist E.A."/>
            <person name="Sun H."/>
            <person name="LaButti K.M."/>
            <person name="Schmutz J."/>
            <person name="Jabbour D."/>
            <person name="Luo H."/>
            <person name="Baker S.E."/>
            <person name="Pisabarro A.G."/>
            <person name="Walton J.D."/>
            <person name="Blanchette R.A."/>
            <person name="Henrissat B."/>
            <person name="Martin F."/>
            <person name="Cullen D."/>
            <person name="Hibbett D.S."/>
            <person name="Grigoriev I.V."/>
        </authorList>
    </citation>
    <scope>NUCLEOTIDE SEQUENCE [LARGE SCALE GENOMIC DNA]</scope>
    <source>
        <strain evidence="20">CBS 339.88</strain>
    </source>
</reference>
<dbReference type="FunFam" id="3.40.50.720:FF:000069">
    <property type="entry name" value="Inositol-3-phosphate synthase 1"/>
    <property type="match status" value="1"/>
</dbReference>
<comment type="subunit">
    <text evidence="6">Homotetramer.</text>
</comment>
<dbReference type="PANTHER" id="PTHR11510">
    <property type="entry name" value="MYO-INOSITOL-1 PHOSPHATE SYNTHASE"/>
    <property type="match status" value="1"/>
</dbReference>
<evidence type="ECO:0000256" key="14">
    <source>
        <dbReference type="ARBA" id="ARBA00023235"/>
    </source>
</evidence>
<accession>A0A067SG26</accession>
<organism evidence="19 20">
    <name type="scientific">Galerina marginata (strain CBS 339.88)</name>
    <dbReference type="NCBI Taxonomy" id="685588"/>
    <lineage>
        <taxon>Eukaryota</taxon>
        <taxon>Fungi</taxon>
        <taxon>Dikarya</taxon>
        <taxon>Basidiomycota</taxon>
        <taxon>Agaricomycotina</taxon>
        <taxon>Agaricomycetes</taxon>
        <taxon>Agaricomycetidae</taxon>
        <taxon>Agaricales</taxon>
        <taxon>Agaricineae</taxon>
        <taxon>Strophariaceae</taxon>
        <taxon>Galerina</taxon>
    </lineage>
</organism>
<dbReference type="STRING" id="685588.A0A067SG26"/>
<dbReference type="HOGENOM" id="CLU_021486_2_0_1"/>
<keyword evidence="9" id="KW-0444">Lipid biosynthesis</keyword>
<dbReference type="SUPFAM" id="SSF55347">
    <property type="entry name" value="Glyceraldehyde-3-phosphate dehydrogenase-like, C-terminal domain"/>
    <property type="match status" value="1"/>
</dbReference>
<keyword evidence="8" id="KW-0963">Cytoplasm</keyword>
<dbReference type="GO" id="GO:0006021">
    <property type="term" value="P:inositol biosynthetic process"/>
    <property type="evidence" value="ECO:0007669"/>
    <property type="project" value="UniProtKB-UniPathway"/>
</dbReference>
<dbReference type="EMBL" id="KL142400">
    <property type="protein sequence ID" value="KDR69856.1"/>
    <property type="molecule type" value="Genomic_DNA"/>
</dbReference>
<evidence type="ECO:0000256" key="7">
    <source>
        <dbReference type="ARBA" id="ARBA00012125"/>
    </source>
</evidence>
<dbReference type="Pfam" id="PF07994">
    <property type="entry name" value="NAD_binding_5"/>
    <property type="match status" value="1"/>
</dbReference>
<comment type="similarity">
    <text evidence="5">Belongs to the myo-inositol 1-phosphate synthase family.</text>
</comment>
<keyword evidence="12" id="KW-0443">Lipid metabolism</keyword>
<evidence type="ECO:0000313" key="20">
    <source>
        <dbReference type="Proteomes" id="UP000027222"/>
    </source>
</evidence>
<evidence type="ECO:0000256" key="12">
    <source>
        <dbReference type="ARBA" id="ARBA00023098"/>
    </source>
</evidence>
<evidence type="ECO:0000256" key="6">
    <source>
        <dbReference type="ARBA" id="ARBA00011881"/>
    </source>
</evidence>
<comment type="cofactor">
    <cofactor evidence="2">
        <name>NAD(+)</name>
        <dbReference type="ChEBI" id="CHEBI:57540"/>
    </cofactor>
</comment>
<sequence length="555" mass="60852">MAPVLSTNTSGYNTPESELESMLPIHPTAARRPHAITVQSDNTQYSDEHITAKFFNRGSEVTVTDGHFNVKPTIQEYEFQTKRAVSKTGLMMIGVGGNNGSTLCATILANRHNIVWHTKGGIQQPNYIGSVLRASTVRIGTEPGSGKEVHVPVSDVLPMVHPNDLVLGGWDISGFTMDKAMQRAQVLDYDLQRQVAPHMALLGKPLPSIYYPDFIAANQEARADNLIPGNDKQAHLDHIRADIRKFKEDNGLDRVVVFWTANTERYSDIIPGINDNADNLLNAIKASHSEVSPSSLFAVAAILEGEPFINGAPQNTFVPGVVQLAERHHSFIGGDDLKSGQTKLKSVLAEFLVNAGIKPLSIASYNHLGNNDGHNLSAERQFKSKEISKSSVVDDMVDANRLLYKAPEVGAKGVPVGKGEHPDHIVVIKYVPAVGDSKRAIDEYYSEIFCGGRSTINIFNECEDSLLATPLILDLAILTELLTRVQYRKVGEQKEFAPLYSVLSLLSYMLKAPLVKPGTEVVNSLNRQRNALESFLKACIGLEGNTDLLLETRIW</sequence>
<dbReference type="PIRSF" id="PIRSF015578">
    <property type="entry name" value="Myoinos-ppht_syn"/>
    <property type="match status" value="1"/>
</dbReference>
<evidence type="ECO:0000256" key="11">
    <source>
        <dbReference type="ARBA" id="ARBA00023027"/>
    </source>
</evidence>
<keyword evidence="13" id="KW-0594">Phospholipid biosynthesis</keyword>
<evidence type="ECO:0000259" key="18">
    <source>
        <dbReference type="Pfam" id="PF01658"/>
    </source>
</evidence>
<evidence type="ECO:0000256" key="3">
    <source>
        <dbReference type="ARBA" id="ARBA00004496"/>
    </source>
</evidence>
<keyword evidence="20" id="KW-1185">Reference proteome</keyword>
<keyword evidence="11" id="KW-0520">NAD</keyword>
<keyword evidence="15" id="KW-1208">Phospholipid metabolism</keyword>
<keyword evidence="14" id="KW-0413">Isomerase</keyword>
<dbReference type="InterPro" id="IPR013021">
    <property type="entry name" value="Myo-inos-1-P_Synthase_GAPDH"/>
</dbReference>
<dbReference type="GO" id="GO:0005737">
    <property type="term" value="C:cytoplasm"/>
    <property type="evidence" value="ECO:0007669"/>
    <property type="project" value="UniProtKB-SubCell"/>
</dbReference>
<dbReference type="FunFam" id="3.30.360.10:FF:000055">
    <property type="entry name" value="Putative myo-inositol-1-phosphate synthase"/>
    <property type="match status" value="1"/>
</dbReference>
<evidence type="ECO:0000256" key="17">
    <source>
        <dbReference type="ARBA" id="ARBA00070063"/>
    </source>
</evidence>
<protein>
    <recommendedName>
        <fullName evidence="17">Inositol-3-phosphate synthase</fullName>
        <ecNumber evidence="7">5.5.1.4</ecNumber>
    </recommendedName>
    <alternativeName>
        <fullName evidence="16">Myo-inositol 1-phosphate synthase</fullName>
    </alternativeName>
</protein>
<keyword evidence="10" id="KW-0398">Inositol biosynthesis</keyword>
<evidence type="ECO:0000256" key="2">
    <source>
        <dbReference type="ARBA" id="ARBA00001911"/>
    </source>
</evidence>
<gene>
    <name evidence="19" type="ORF">GALMADRAFT_255692</name>
</gene>
<comment type="catalytic activity">
    <reaction evidence="1">
        <text>D-glucose 6-phosphate = 1D-myo-inositol 3-phosphate</text>
        <dbReference type="Rhea" id="RHEA:10716"/>
        <dbReference type="ChEBI" id="CHEBI:58401"/>
        <dbReference type="ChEBI" id="CHEBI:61548"/>
        <dbReference type="EC" id="5.5.1.4"/>
    </reaction>
</comment>
<dbReference type="OrthoDB" id="2887at2759"/>
<dbReference type="GO" id="GO:0008654">
    <property type="term" value="P:phospholipid biosynthetic process"/>
    <property type="evidence" value="ECO:0007669"/>
    <property type="project" value="UniProtKB-KW"/>
</dbReference>
<dbReference type="InterPro" id="IPR036291">
    <property type="entry name" value="NAD(P)-bd_dom_sf"/>
</dbReference>
<evidence type="ECO:0000256" key="8">
    <source>
        <dbReference type="ARBA" id="ARBA00022490"/>
    </source>
</evidence>
<proteinExistence type="inferred from homology"/>
<dbReference type="Pfam" id="PF01658">
    <property type="entry name" value="Inos-1-P_synth"/>
    <property type="match status" value="1"/>
</dbReference>
<evidence type="ECO:0000256" key="16">
    <source>
        <dbReference type="ARBA" id="ARBA00032949"/>
    </source>
</evidence>